<dbReference type="GO" id="GO:0003700">
    <property type="term" value="F:DNA-binding transcription factor activity"/>
    <property type="evidence" value="ECO:0007669"/>
    <property type="project" value="InterPro"/>
</dbReference>
<keyword evidence="3 6" id="KW-0238">DNA-binding</keyword>
<dbReference type="InterPro" id="IPR018356">
    <property type="entry name" value="Tscrpt_reg_HTH_DeoR_CS"/>
</dbReference>
<proteinExistence type="predicted"/>
<dbReference type="PROSITE" id="PS00894">
    <property type="entry name" value="HTH_DEOR_1"/>
    <property type="match status" value="1"/>
</dbReference>
<dbReference type="PANTHER" id="PTHR30363">
    <property type="entry name" value="HTH-TYPE TRANSCRIPTIONAL REGULATOR SRLR-RELATED"/>
    <property type="match status" value="1"/>
</dbReference>
<dbReference type="Pfam" id="PF00455">
    <property type="entry name" value="DeoRC"/>
    <property type="match status" value="1"/>
</dbReference>
<evidence type="ECO:0000313" key="7">
    <source>
        <dbReference type="Proteomes" id="UP000191931"/>
    </source>
</evidence>
<dbReference type="SUPFAM" id="SSF46785">
    <property type="entry name" value="Winged helix' DNA-binding domain"/>
    <property type="match status" value="1"/>
</dbReference>
<accession>A0A1W1HH57</accession>
<dbReference type="Gene3D" id="1.10.10.10">
    <property type="entry name" value="Winged helix-like DNA-binding domain superfamily/Winged helix DNA-binding domain"/>
    <property type="match status" value="1"/>
</dbReference>
<dbReference type="InterPro" id="IPR036390">
    <property type="entry name" value="WH_DNA-bd_sf"/>
</dbReference>
<feature type="domain" description="HTH deoR-type" evidence="5">
    <location>
        <begin position="2"/>
        <end position="57"/>
    </location>
</feature>
<evidence type="ECO:0000256" key="1">
    <source>
        <dbReference type="ARBA" id="ARBA00022491"/>
    </source>
</evidence>
<dbReference type="PRINTS" id="PR00037">
    <property type="entry name" value="HTHLACR"/>
</dbReference>
<dbReference type="Pfam" id="PF08220">
    <property type="entry name" value="HTH_DeoR"/>
    <property type="match status" value="1"/>
</dbReference>
<dbReference type="EMBL" id="FWEV01000284">
    <property type="protein sequence ID" value="SLM31763.1"/>
    <property type="molecule type" value="Genomic_DNA"/>
</dbReference>
<keyword evidence="1" id="KW-0678">Repressor</keyword>
<dbReference type="SMART" id="SM00420">
    <property type="entry name" value="HTH_DEOR"/>
    <property type="match status" value="1"/>
</dbReference>
<dbReference type="InterPro" id="IPR001034">
    <property type="entry name" value="DeoR_HTH"/>
</dbReference>
<sequence>MNQNRQTKILEKIQALGFVSIEDLAREFRVTPQTIRRDINQLSQQGLVKRYHGGAGLATSVENIGYSARQILCLEEKRAIAVKVAERIPNRASLFINIGTTTEEIARELLKKSGLRVITNNLNVAVMLSRNPDIEIFMAGGVVRNRDCGITGPATLDFIRQFRADFCIIGISGIGENGDLLDFDYREVRVSRAIIDNSERVLLAADHTKFGRSAMVRLGHISDIHELFTDKNPPKKMNRLFKEHGVQLHVT</sequence>
<keyword evidence="7" id="KW-1185">Reference proteome</keyword>
<evidence type="ECO:0000256" key="4">
    <source>
        <dbReference type="ARBA" id="ARBA00023163"/>
    </source>
</evidence>
<dbReference type="SUPFAM" id="SSF100950">
    <property type="entry name" value="NagB/RpiA/CoA transferase-like"/>
    <property type="match status" value="1"/>
</dbReference>
<dbReference type="AlphaFoldDB" id="A0A1W1HH57"/>
<dbReference type="PANTHER" id="PTHR30363:SF4">
    <property type="entry name" value="GLYCEROL-3-PHOSPHATE REGULON REPRESSOR"/>
    <property type="match status" value="1"/>
</dbReference>
<keyword evidence="4" id="KW-0804">Transcription</keyword>
<protein>
    <submittedName>
        <fullName evidence="6">DNA-binding transcriptional repressor</fullName>
    </submittedName>
</protein>
<dbReference type="Proteomes" id="UP000191931">
    <property type="component" value="Unassembled WGS sequence"/>
</dbReference>
<dbReference type="PROSITE" id="PS51000">
    <property type="entry name" value="HTH_DEOR_2"/>
    <property type="match status" value="1"/>
</dbReference>
<reference evidence="6 7" key="1">
    <citation type="submission" date="2017-03" db="EMBL/GenBank/DDBJ databases">
        <authorList>
            <person name="Afonso C.L."/>
            <person name="Miller P.J."/>
            <person name="Scott M.A."/>
            <person name="Spackman E."/>
            <person name="Goraichik I."/>
            <person name="Dimitrov K.M."/>
            <person name="Suarez D.L."/>
            <person name="Swayne D.E."/>
        </authorList>
    </citation>
    <scope>NUCLEOTIDE SEQUENCE [LARGE SCALE GENOMIC DNA]</scope>
    <source>
        <strain evidence="6">PRJEB14757</strain>
    </source>
</reference>
<dbReference type="Gene3D" id="3.30.750.70">
    <property type="entry name" value="4-hydroxybutyrate coenzyme like domains"/>
    <property type="match status" value="1"/>
</dbReference>
<dbReference type="SMART" id="SM01134">
    <property type="entry name" value="DeoRC"/>
    <property type="match status" value="1"/>
</dbReference>
<gene>
    <name evidence="6" type="primary">glpR</name>
    <name evidence="6" type="ORF">MTBBW1_420028</name>
</gene>
<dbReference type="InterPro" id="IPR014036">
    <property type="entry name" value="DeoR-like_C"/>
</dbReference>
<name>A0A1W1HH57_9BACT</name>
<dbReference type="STRING" id="1246637.MTBBW1_420028"/>
<dbReference type="OrthoDB" id="9814815at2"/>
<evidence type="ECO:0000313" key="6">
    <source>
        <dbReference type="EMBL" id="SLM31763.1"/>
    </source>
</evidence>
<dbReference type="InterPro" id="IPR050313">
    <property type="entry name" value="Carb_Metab_HTH_regulators"/>
</dbReference>
<keyword evidence="2" id="KW-0805">Transcription regulation</keyword>
<evidence type="ECO:0000256" key="2">
    <source>
        <dbReference type="ARBA" id="ARBA00023015"/>
    </source>
</evidence>
<dbReference type="InterPro" id="IPR036388">
    <property type="entry name" value="WH-like_DNA-bd_sf"/>
</dbReference>
<organism evidence="6 7">
    <name type="scientific">Desulfamplus magnetovallimortis</name>
    <dbReference type="NCBI Taxonomy" id="1246637"/>
    <lineage>
        <taxon>Bacteria</taxon>
        <taxon>Pseudomonadati</taxon>
        <taxon>Thermodesulfobacteriota</taxon>
        <taxon>Desulfobacteria</taxon>
        <taxon>Desulfobacterales</taxon>
        <taxon>Desulfobacteraceae</taxon>
        <taxon>Desulfamplus</taxon>
    </lineage>
</organism>
<evidence type="ECO:0000256" key="3">
    <source>
        <dbReference type="ARBA" id="ARBA00023125"/>
    </source>
</evidence>
<dbReference type="InterPro" id="IPR037171">
    <property type="entry name" value="NagB/RpiA_transferase-like"/>
</dbReference>
<dbReference type="RefSeq" id="WP_080800839.1">
    <property type="nucleotide sequence ID" value="NZ_LT828541.1"/>
</dbReference>
<dbReference type="GO" id="GO:0003677">
    <property type="term" value="F:DNA binding"/>
    <property type="evidence" value="ECO:0007669"/>
    <property type="project" value="UniProtKB-KW"/>
</dbReference>
<evidence type="ECO:0000259" key="5">
    <source>
        <dbReference type="PROSITE" id="PS51000"/>
    </source>
</evidence>